<protein>
    <submittedName>
        <fullName evidence="1">Uncharacterized protein</fullName>
    </submittedName>
</protein>
<dbReference type="RefSeq" id="WP_131001496.1">
    <property type="nucleotide sequence ID" value="NZ_JBHSZR010000002.1"/>
</dbReference>
<gene>
    <name evidence="1" type="ORF">EYR15_03710</name>
</gene>
<evidence type="ECO:0000313" key="1">
    <source>
        <dbReference type="EMBL" id="TBN55245.1"/>
    </source>
</evidence>
<organism evidence="1 2">
    <name type="scientific">Hansschlegelia quercus</name>
    <dbReference type="NCBI Taxonomy" id="2528245"/>
    <lineage>
        <taxon>Bacteria</taxon>
        <taxon>Pseudomonadati</taxon>
        <taxon>Pseudomonadota</taxon>
        <taxon>Alphaproteobacteria</taxon>
        <taxon>Hyphomicrobiales</taxon>
        <taxon>Methylopilaceae</taxon>
        <taxon>Hansschlegelia</taxon>
    </lineage>
</organism>
<comment type="caution">
    <text evidence="1">The sequence shown here is derived from an EMBL/GenBank/DDBJ whole genome shotgun (WGS) entry which is preliminary data.</text>
</comment>
<evidence type="ECO:0000313" key="2">
    <source>
        <dbReference type="Proteomes" id="UP000291613"/>
    </source>
</evidence>
<keyword evidence="2" id="KW-1185">Reference proteome</keyword>
<sequence length="156" mass="17312">MAKRDRAYFERRLRRDHPTIYRDLLDGKYASVREASIAAGLQKDRSTLQVMKSQWGKATTAEKADFLKWARGVTRTAPSSTAPMPLLDKDRKLLPAAAARIEHIQTVLGMKMGKLMALMGFKPLNAALGLALRTGSRVNLDLEAALKKLLADNAHL</sequence>
<name>A0A4Q9GPT0_9HYPH</name>
<dbReference type="OrthoDB" id="8282470at2"/>
<reference evidence="1 2" key="1">
    <citation type="submission" date="2019-02" db="EMBL/GenBank/DDBJ databases">
        <title>Hansschlegelia quercus sp. nov., a novel methylotrophic bacterium from buds of oak (Quercus robur L.).</title>
        <authorList>
            <person name="Agafonova N.V."/>
            <person name="Kaparullina E.N."/>
            <person name="Grouzdev D.S."/>
            <person name="Doronina N.V."/>
        </authorList>
    </citation>
    <scope>NUCLEOTIDE SEQUENCE [LARGE SCALE GENOMIC DNA]</scope>
    <source>
        <strain evidence="1 2">Dub</strain>
    </source>
</reference>
<proteinExistence type="predicted"/>
<dbReference type="Proteomes" id="UP000291613">
    <property type="component" value="Unassembled WGS sequence"/>
</dbReference>
<accession>A0A4Q9GPT0</accession>
<dbReference type="EMBL" id="SIUB01000001">
    <property type="protein sequence ID" value="TBN55245.1"/>
    <property type="molecule type" value="Genomic_DNA"/>
</dbReference>
<dbReference type="AlphaFoldDB" id="A0A4Q9GPT0"/>